<feature type="compositionally biased region" description="Basic residues" evidence="1">
    <location>
        <begin position="107"/>
        <end position="118"/>
    </location>
</feature>
<name>A0A6J4VHZ7_9BACT</name>
<feature type="non-terminal residue" evidence="2">
    <location>
        <position position="118"/>
    </location>
</feature>
<feature type="region of interest" description="Disordered" evidence="1">
    <location>
        <begin position="81"/>
        <end position="118"/>
    </location>
</feature>
<proteinExistence type="predicted"/>
<protein>
    <submittedName>
        <fullName evidence="2">Uncharacterized protein</fullName>
    </submittedName>
</protein>
<dbReference type="AlphaFoldDB" id="A0A6J4VHZ7"/>
<evidence type="ECO:0000256" key="1">
    <source>
        <dbReference type="SAM" id="MobiDB-lite"/>
    </source>
</evidence>
<dbReference type="EMBL" id="CADCWK010000410">
    <property type="protein sequence ID" value="CAA9577860.1"/>
    <property type="molecule type" value="Genomic_DNA"/>
</dbReference>
<gene>
    <name evidence="2" type="ORF">AVDCRST_MAG33-3267</name>
</gene>
<reference evidence="2" key="1">
    <citation type="submission" date="2020-02" db="EMBL/GenBank/DDBJ databases">
        <authorList>
            <person name="Meier V. D."/>
        </authorList>
    </citation>
    <scope>NUCLEOTIDE SEQUENCE</scope>
    <source>
        <strain evidence="2">AVDCRST_MAG33</strain>
    </source>
</reference>
<accession>A0A6J4VHZ7</accession>
<sequence>ASHQSPDRLPDRRAPRRPDLRIHLPGAAHRLRRPRVGAGLCAGAWGDQRLYPPRHPVADAAAQLPDVRLVLGRRQRGALRAGGLAGPWHHGQRPGRAGRCRDQQRPERRHLQHPGRAM</sequence>
<feature type="non-terminal residue" evidence="2">
    <location>
        <position position="1"/>
    </location>
</feature>
<feature type="compositionally biased region" description="Basic and acidic residues" evidence="1">
    <location>
        <begin position="1"/>
        <end position="22"/>
    </location>
</feature>
<organism evidence="2">
    <name type="scientific">uncultured Thermomicrobiales bacterium</name>
    <dbReference type="NCBI Taxonomy" id="1645740"/>
    <lineage>
        <taxon>Bacteria</taxon>
        <taxon>Pseudomonadati</taxon>
        <taxon>Thermomicrobiota</taxon>
        <taxon>Thermomicrobia</taxon>
        <taxon>Thermomicrobiales</taxon>
        <taxon>environmental samples</taxon>
    </lineage>
</organism>
<feature type="region of interest" description="Disordered" evidence="1">
    <location>
        <begin position="1"/>
        <end position="26"/>
    </location>
</feature>
<evidence type="ECO:0000313" key="2">
    <source>
        <dbReference type="EMBL" id="CAA9577860.1"/>
    </source>
</evidence>